<evidence type="ECO:0000313" key="2">
    <source>
        <dbReference type="EMBL" id="KAK6782289.1"/>
    </source>
</evidence>
<organism evidence="2 3">
    <name type="scientific">Solanum bulbocastanum</name>
    <name type="common">Wild potato</name>
    <dbReference type="NCBI Taxonomy" id="147425"/>
    <lineage>
        <taxon>Eukaryota</taxon>
        <taxon>Viridiplantae</taxon>
        <taxon>Streptophyta</taxon>
        <taxon>Embryophyta</taxon>
        <taxon>Tracheophyta</taxon>
        <taxon>Spermatophyta</taxon>
        <taxon>Magnoliopsida</taxon>
        <taxon>eudicotyledons</taxon>
        <taxon>Gunneridae</taxon>
        <taxon>Pentapetalae</taxon>
        <taxon>asterids</taxon>
        <taxon>lamiids</taxon>
        <taxon>Solanales</taxon>
        <taxon>Solanaceae</taxon>
        <taxon>Solanoideae</taxon>
        <taxon>Solaneae</taxon>
        <taxon>Solanum</taxon>
    </lineage>
</organism>
<comment type="caution">
    <text evidence="2">The sequence shown here is derived from an EMBL/GenBank/DDBJ whole genome shotgun (WGS) entry which is preliminary data.</text>
</comment>
<dbReference type="GO" id="GO:0016579">
    <property type="term" value="P:protein deubiquitination"/>
    <property type="evidence" value="ECO:0007669"/>
    <property type="project" value="InterPro"/>
</dbReference>
<proteinExistence type="predicted"/>
<dbReference type="InterPro" id="IPR050185">
    <property type="entry name" value="Ub_carboxyl-term_hydrolase"/>
</dbReference>
<dbReference type="Pfam" id="PF00443">
    <property type="entry name" value="UCH"/>
    <property type="match status" value="1"/>
</dbReference>
<dbReference type="Proteomes" id="UP001371456">
    <property type="component" value="Unassembled WGS sequence"/>
</dbReference>
<feature type="domain" description="USP" evidence="1">
    <location>
        <begin position="1"/>
        <end position="137"/>
    </location>
</feature>
<keyword evidence="3" id="KW-1185">Reference proteome</keyword>
<gene>
    <name evidence="2" type="ORF">RDI58_020085</name>
</gene>
<sequence>MGISLDLSVCNSNRKDFSSKSSKPIESLVGCLDLFTRPEKLGSDQKLYCENCQENQETSKQMSIKNLPLVLCVHIKRFEHSPTRKMSKKIDRHVQFLFSFDMKPYLSSSIVRKRYGNRIFLFYGDESDVYTEFEMGQ</sequence>
<dbReference type="PANTHER" id="PTHR21646">
    <property type="entry name" value="UBIQUITIN CARBOXYL-TERMINAL HYDROLASE"/>
    <property type="match status" value="1"/>
</dbReference>
<dbReference type="SUPFAM" id="SSF54001">
    <property type="entry name" value="Cysteine proteinases"/>
    <property type="match status" value="1"/>
</dbReference>
<dbReference type="PANTHER" id="PTHR21646:SF49">
    <property type="entry name" value="UBIQUITIN C-TERMINAL HYDROLASE 22"/>
    <property type="match status" value="1"/>
</dbReference>
<protein>
    <recommendedName>
        <fullName evidence="1">USP domain-containing protein</fullName>
    </recommendedName>
</protein>
<dbReference type="InterPro" id="IPR038765">
    <property type="entry name" value="Papain-like_cys_pep_sf"/>
</dbReference>
<dbReference type="Gene3D" id="3.90.70.10">
    <property type="entry name" value="Cysteine proteinases"/>
    <property type="match status" value="1"/>
</dbReference>
<dbReference type="GO" id="GO:0004843">
    <property type="term" value="F:cysteine-type deubiquitinase activity"/>
    <property type="evidence" value="ECO:0007669"/>
    <property type="project" value="InterPro"/>
</dbReference>
<accession>A0AAN8Y7J5</accession>
<name>A0AAN8Y7J5_SOLBU</name>
<evidence type="ECO:0000313" key="3">
    <source>
        <dbReference type="Proteomes" id="UP001371456"/>
    </source>
</evidence>
<reference evidence="2 3" key="1">
    <citation type="submission" date="2024-02" db="EMBL/GenBank/DDBJ databases">
        <title>de novo genome assembly of Solanum bulbocastanum strain 11H21.</title>
        <authorList>
            <person name="Hosaka A.J."/>
        </authorList>
    </citation>
    <scope>NUCLEOTIDE SEQUENCE [LARGE SCALE GENOMIC DNA]</scope>
    <source>
        <tissue evidence="2">Young leaves</tissue>
    </source>
</reference>
<evidence type="ECO:0000259" key="1">
    <source>
        <dbReference type="PROSITE" id="PS50235"/>
    </source>
</evidence>
<dbReference type="InterPro" id="IPR028889">
    <property type="entry name" value="USP"/>
</dbReference>
<dbReference type="InterPro" id="IPR001394">
    <property type="entry name" value="Peptidase_C19_UCH"/>
</dbReference>
<dbReference type="AlphaFoldDB" id="A0AAN8Y7J5"/>
<dbReference type="EMBL" id="JBANQN010000008">
    <property type="protein sequence ID" value="KAK6782289.1"/>
    <property type="molecule type" value="Genomic_DNA"/>
</dbReference>
<dbReference type="PROSITE" id="PS50235">
    <property type="entry name" value="USP_3"/>
    <property type="match status" value="1"/>
</dbReference>